<keyword evidence="3" id="KW-1185">Reference proteome</keyword>
<dbReference type="AlphaFoldDB" id="A0A2G5B4D3"/>
<reference evidence="2 3" key="1">
    <citation type="journal article" date="2015" name="Genome Biol. Evol.">
        <title>Phylogenomic analyses indicate that early fungi evolved digesting cell walls of algal ancestors of land plants.</title>
        <authorList>
            <person name="Chang Y."/>
            <person name="Wang S."/>
            <person name="Sekimoto S."/>
            <person name="Aerts A.L."/>
            <person name="Choi C."/>
            <person name="Clum A."/>
            <person name="LaButti K.M."/>
            <person name="Lindquist E.A."/>
            <person name="Yee Ngan C."/>
            <person name="Ohm R.A."/>
            <person name="Salamov A.A."/>
            <person name="Grigoriev I.V."/>
            <person name="Spatafora J.W."/>
            <person name="Berbee M.L."/>
        </authorList>
    </citation>
    <scope>NUCLEOTIDE SEQUENCE [LARGE SCALE GENOMIC DNA]</scope>
    <source>
        <strain evidence="2 3">NRRL 1564</strain>
    </source>
</reference>
<dbReference type="EMBL" id="KZ303525">
    <property type="protein sequence ID" value="PIA13851.1"/>
    <property type="molecule type" value="Genomic_DNA"/>
</dbReference>
<gene>
    <name evidence="2" type="ORF">COEREDRAFT_103851</name>
</gene>
<feature type="compositionally biased region" description="Acidic residues" evidence="1">
    <location>
        <begin position="73"/>
        <end position="99"/>
    </location>
</feature>
<feature type="compositionally biased region" description="Basic and acidic residues" evidence="1">
    <location>
        <begin position="154"/>
        <end position="171"/>
    </location>
</feature>
<accession>A0A2G5B4D3</accession>
<feature type="compositionally biased region" description="Low complexity" evidence="1">
    <location>
        <begin position="178"/>
        <end position="193"/>
    </location>
</feature>
<name>A0A2G5B4D3_COERN</name>
<organism evidence="2 3">
    <name type="scientific">Coemansia reversa (strain ATCC 12441 / NRRL 1564)</name>
    <dbReference type="NCBI Taxonomy" id="763665"/>
    <lineage>
        <taxon>Eukaryota</taxon>
        <taxon>Fungi</taxon>
        <taxon>Fungi incertae sedis</taxon>
        <taxon>Zoopagomycota</taxon>
        <taxon>Kickxellomycotina</taxon>
        <taxon>Kickxellomycetes</taxon>
        <taxon>Kickxellales</taxon>
        <taxon>Kickxellaceae</taxon>
        <taxon>Coemansia</taxon>
    </lineage>
</organism>
<feature type="region of interest" description="Disordered" evidence="1">
    <location>
        <begin position="154"/>
        <end position="230"/>
    </location>
</feature>
<feature type="region of interest" description="Disordered" evidence="1">
    <location>
        <begin position="44"/>
        <end position="101"/>
    </location>
</feature>
<evidence type="ECO:0000313" key="3">
    <source>
        <dbReference type="Proteomes" id="UP000242474"/>
    </source>
</evidence>
<proteinExistence type="predicted"/>
<evidence type="ECO:0000313" key="2">
    <source>
        <dbReference type="EMBL" id="PIA13851.1"/>
    </source>
</evidence>
<sequence length="844" mass="89876">MAGTDEPMLYPRCLIFLDVEQTAAMFASTPNELDTLAMTTMQEDTKVTASVEDESTLREDSVSGATQMLPADEHEEREDGEEGEEGEEGEYDEEGEISDPADTTLQYSAIPASTELDSIVSQLSTQTSRSLEQSLAVIRNTMTVFQAELQAEEEKEKEKHAKEEAAARIKEIIPSIDGTETTTGTKATTASNGARKRQRSSSKSEGSNKARRKSNATTAPASATDTRDLKLGISTDDIPLQALLASTTVTQPKSEPAGFIPTIAGMDEGKSDGASGTDVDFEGLFGDVGIDVGGIGLMENGEARNGDTVTDGQGDIGLGFGQMNDDMGLGMDMSIGDNLDGGMGDLTSMFGVTDDDFNFFDSMPSAPPPQQQQQQTNAVSLAAPLPTDTKQSTEVGFKSDLISKDALGLGETGRRDATSVSEFATRDADHQTTDAMNDMLDDDGMFDSFFGHTTTTVGCSSSAAELDEAFPEANQTADDTDMHMVVTTSVDDSISAIASTGLKSADSEQSMDIHSLSSPPGVASVLSTTETHVGVPETLGSSVITDLATPASIRATPGQCTDILTPTPTSNPTQLPKGVTAAGDDIIAHGGTVLIPEVLHTKGDDNAEIEVPTIQQRTEDATAQKASAHVQKTRAAAMRPKTYSSVSTAFDDVGKDSRSWLRDRPTPAQVDDDSMDLQDEVVYRHHCVSLIERSLNPVSWIKRVSARQLQHQAMTNRGESEGCATGVPRSVRRMRNWLASYQARLSYTKDYAPRSVREARASAVNDAAVAEAEASLDAPKQQDGLSKAMPQLQRKESLTKTAQGGAGQNLQYPQLEAAASRHWRADAWVAGTIAGHRQSAVGNQ</sequence>
<feature type="region of interest" description="Disordered" evidence="1">
    <location>
        <begin position="774"/>
        <end position="795"/>
    </location>
</feature>
<evidence type="ECO:0000256" key="1">
    <source>
        <dbReference type="SAM" id="MobiDB-lite"/>
    </source>
</evidence>
<dbReference type="Proteomes" id="UP000242474">
    <property type="component" value="Unassembled WGS sequence"/>
</dbReference>
<protein>
    <submittedName>
        <fullName evidence="2">Uncharacterized protein</fullName>
    </submittedName>
</protein>
<feature type="compositionally biased region" description="Polar residues" evidence="1">
    <location>
        <begin position="215"/>
        <end position="224"/>
    </location>
</feature>
<dbReference type="OrthoDB" id="5596318at2759"/>